<feature type="signal peptide" evidence="2">
    <location>
        <begin position="1"/>
        <end position="19"/>
    </location>
</feature>
<dbReference type="EMBL" id="CP136896">
    <property type="protein sequence ID" value="WOL13402.1"/>
    <property type="molecule type" value="Genomic_DNA"/>
</dbReference>
<dbReference type="InterPro" id="IPR032675">
    <property type="entry name" value="LRR_dom_sf"/>
</dbReference>
<organism evidence="3 4">
    <name type="scientific">Canna indica</name>
    <name type="common">Indian-shot</name>
    <dbReference type="NCBI Taxonomy" id="4628"/>
    <lineage>
        <taxon>Eukaryota</taxon>
        <taxon>Viridiplantae</taxon>
        <taxon>Streptophyta</taxon>
        <taxon>Embryophyta</taxon>
        <taxon>Tracheophyta</taxon>
        <taxon>Spermatophyta</taxon>
        <taxon>Magnoliopsida</taxon>
        <taxon>Liliopsida</taxon>
        <taxon>Zingiberales</taxon>
        <taxon>Cannaceae</taxon>
        <taxon>Canna</taxon>
    </lineage>
</organism>
<gene>
    <name evidence="3" type="ORF">Cni_G22172</name>
</gene>
<name>A0AAQ3KTU0_9LILI</name>
<dbReference type="AlphaFoldDB" id="A0AAQ3KTU0"/>
<feature type="chain" id="PRO_5042857695" evidence="2">
    <location>
        <begin position="20"/>
        <end position="356"/>
    </location>
</feature>
<reference evidence="3 4" key="1">
    <citation type="submission" date="2023-10" db="EMBL/GenBank/DDBJ databases">
        <title>Chromosome-scale genome assembly provides insights into flower coloration mechanisms of Canna indica.</title>
        <authorList>
            <person name="Li C."/>
        </authorList>
    </citation>
    <scope>NUCLEOTIDE SEQUENCE [LARGE SCALE GENOMIC DNA]</scope>
    <source>
        <tissue evidence="3">Flower</tissue>
    </source>
</reference>
<dbReference type="SUPFAM" id="SSF52058">
    <property type="entry name" value="L domain-like"/>
    <property type="match status" value="1"/>
</dbReference>
<evidence type="ECO:0000313" key="4">
    <source>
        <dbReference type="Proteomes" id="UP001327560"/>
    </source>
</evidence>
<evidence type="ECO:0000313" key="3">
    <source>
        <dbReference type="EMBL" id="WOL13402.1"/>
    </source>
</evidence>
<protein>
    <submittedName>
        <fullName evidence="3">Uncharacterized protein</fullName>
    </submittedName>
</protein>
<sequence length="356" mass="38753">MLLLLSAFSLMLLSPFVDGAGRLPTPLNDEVLGLIAFRSVLEDRRAPSRCGTRPAPLHANGPTSSATLPPLLGPQPQAFSGRLPDDLALLPFIRSLDLSFNSLAGPIPDTLFSSSAAGATCGSATWTISSLSQCSFLLQLNLSDNKLSCTPDFVNGIWPLSRLSARLVSQFFLQADPRRHRQSPQPQGSPAEPEPVLRCRPRRRVPPGLYPPTQLSHLPQHVEQPTLLPGSSLARKLDCRRTLGSVKQQVHRCPSSPILKRSEIVRLSTCCKHQCSQEPVAQQLEQVNFGRHGRAKKARNSQARVQQLELSGEIPQSLGYLDNLLIVHAASDGAVQDERVEAAGAQPGPIRSRQRQ</sequence>
<dbReference type="Gene3D" id="3.80.10.10">
    <property type="entry name" value="Ribonuclease Inhibitor"/>
    <property type="match status" value="1"/>
</dbReference>
<keyword evidence="4" id="KW-1185">Reference proteome</keyword>
<keyword evidence="2" id="KW-0732">Signal</keyword>
<evidence type="ECO:0000256" key="1">
    <source>
        <dbReference type="SAM" id="MobiDB-lite"/>
    </source>
</evidence>
<accession>A0AAQ3KTU0</accession>
<evidence type="ECO:0000256" key="2">
    <source>
        <dbReference type="SAM" id="SignalP"/>
    </source>
</evidence>
<feature type="region of interest" description="Disordered" evidence="1">
    <location>
        <begin position="47"/>
        <end position="67"/>
    </location>
</feature>
<dbReference type="Proteomes" id="UP001327560">
    <property type="component" value="Chromosome 7"/>
</dbReference>
<feature type="region of interest" description="Disordered" evidence="1">
    <location>
        <begin position="177"/>
        <end position="220"/>
    </location>
</feature>
<proteinExistence type="predicted"/>